<feature type="compositionally biased region" description="Pro residues" evidence="1">
    <location>
        <begin position="520"/>
        <end position="530"/>
    </location>
</feature>
<organism evidence="3 4">
    <name type="scientific">Micromonospora inyonensis</name>
    <dbReference type="NCBI Taxonomy" id="47866"/>
    <lineage>
        <taxon>Bacteria</taxon>
        <taxon>Bacillati</taxon>
        <taxon>Actinomycetota</taxon>
        <taxon>Actinomycetes</taxon>
        <taxon>Micromonosporales</taxon>
        <taxon>Micromonosporaceae</taxon>
        <taxon>Micromonospora</taxon>
    </lineage>
</organism>
<dbReference type="STRING" id="47866.GA0074694_0599"/>
<keyword evidence="2" id="KW-0472">Membrane</keyword>
<dbReference type="Gene3D" id="3.40.50.300">
    <property type="entry name" value="P-loop containing nucleotide triphosphate hydrolases"/>
    <property type="match status" value="1"/>
</dbReference>
<sequence>MNRPRPSRMPRNGGLSPMSYSIDLRSAALPYLVCPAGCALAWPAAAASHHWWGTNPWAAAGITAAGGGLTALTWAAGRARGVIRQRVATLLTATGSAWALGATIGAPWERPWLDLWAGGTVAASVAVAVMRLMAKANRDEQATTATTGGGLAEAVAALKDARIGRPKVDGAKVKATITMPHGETLSEVEGSRESIASALDVAPSAVRVHRDPDSVRTGRIEVVPVDQLRDTIPWAGPSAPGRSVGDAPLRFGVAEDGETVALWLTGRPGVRPATHVRATGMTGSGKTEWALVVMTDYLTRSDGALVVVDTVKRDQTVKPVKDGLALLVTEDEHAEAFFDVLAEKVIPARTEALGKEDLTEWMPGCSLSHLMVWVEESAAWSGHPALVQVAERARSAGISLVLSQQRWTHDRAPTSLRSQFATNVCFGIDSRDDPSLALSSETVDAGAAPESWGSTKPGYLYIESPGIPTARWPIPCRSELAHRGDLAAAVTGWAQVRQQLDPVTAKALAPVMPTDTVKPSPHPRAAPAPAPAVEGDAEQEVPAMATRPGVNPNDPPDDVDPSKELDTTPTPRRFSLALPKPTTPEQARTILREHITALAEQGQTEVRPADLGDVLAATGYGAPWLTKALKELTVGDRPLLMAVNRHGRYRILRTA</sequence>
<reference evidence="4" key="1">
    <citation type="submission" date="2016-06" db="EMBL/GenBank/DDBJ databases">
        <authorList>
            <person name="Varghese N."/>
        </authorList>
    </citation>
    <scope>NUCLEOTIDE SEQUENCE [LARGE SCALE GENOMIC DNA]</scope>
    <source>
        <strain evidence="4">DSM 46123</strain>
    </source>
</reference>
<dbReference type="Proteomes" id="UP000198906">
    <property type="component" value="Unassembled WGS sequence"/>
</dbReference>
<dbReference type="InterPro" id="IPR027417">
    <property type="entry name" value="P-loop_NTPase"/>
</dbReference>
<dbReference type="SUPFAM" id="SSF52540">
    <property type="entry name" value="P-loop containing nucleoside triphosphate hydrolases"/>
    <property type="match status" value="1"/>
</dbReference>
<evidence type="ECO:0000313" key="3">
    <source>
        <dbReference type="EMBL" id="SCL14059.1"/>
    </source>
</evidence>
<feature type="transmembrane region" description="Helical" evidence="2">
    <location>
        <begin position="87"/>
        <end position="108"/>
    </location>
</feature>
<name>A0A1C6RAB7_9ACTN</name>
<keyword evidence="4" id="KW-1185">Reference proteome</keyword>
<accession>A0A1C6RAB7</accession>
<dbReference type="AlphaFoldDB" id="A0A1C6RAB7"/>
<gene>
    <name evidence="3" type="ORF">GA0074694_0599</name>
</gene>
<protein>
    <submittedName>
        <fullName evidence="3">Uncharacterized protein</fullName>
    </submittedName>
</protein>
<keyword evidence="2" id="KW-1133">Transmembrane helix</keyword>
<evidence type="ECO:0000256" key="2">
    <source>
        <dbReference type="SAM" id="Phobius"/>
    </source>
</evidence>
<evidence type="ECO:0000256" key="1">
    <source>
        <dbReference type="SAM" id="MobiDB-lite"/>
    </source>
</evidence>
<dbReference type="EMBL" id="FMHU01000001">
    <property type="protein sequence ID" value="SCL14059.1"/>
    <property type="molecule type" value="Genomic_DNA"/>
</dbReference>
<keyword evidence="2" id="KW-0812">Transmembrane</keyword>
<evidence type="ECO:0000313" key="4">
    <source>
        <dbReference type="Proteomes" id="UP000198906"/>
    </source>
</evidence>
<feature type="region of interest" description="Disordered" evidence="1">
    <location>
        <begin position="513"/>
        <end position="583"/>
    </location>
</feature>
<proteinExistence type="predicted"/>
<dbReference type="RefSeq" id="WP_245714522.1">
    <property type="nucleotide sequence ID" value="NZ_FMHU01000001.1"/>
</dbReference>
<feature type="transmembrane region" description="Helical" evidence="2">
    <location>
        <begin position="56"/>
        <end position="75"/>
    </location>
</feature>